<protein>
    <recommendedName>
        <fullName evidence="4">Right handed beta helix region</fullName>
    </recommendedName>
</protein>
<reference evidence="2 3" key="1">
    <citation type="submission" date="2020-07" db="EMBL/GenBank/DDBJ databases">
        <title>Gai3-2, isolated from salt lake.</title>
        <authorList>
            <person name="Cui H."/>
            <person name="Shi X."/>
        </authorList>
    </citation>
    <scope>NUCLEOTIDE SEQUENCE [LARGE SCALE GENOMIC DNA]</scope>
    <source>
        <strain evidence="2 3">Gai3-2</strain>
    </source>
</reference>
<dbReference type="RefSeq" id="WP_179170472.1">
    <property type="nucleotide sequence ID" value="NZ_CP058529.1"/>
</dbReference>
<dbReference type="OrthoDB" id="271979at2157"/>
<sequence>MPDANSTRARYEYDPPIRLDDLDDVGAGSSYDPSTVTTDEGTRGGGWPTAGTKPTESDADVTPENREQLVEALETAEKGDVIFVPGRATIDLTGVHDQGVAAPNVTLASDRGTGSEGAELVVRDSMYMRDEEIRRVFNVTEPGFRLTGLRLVGPQSTHNEWVSYEENRPMSGIEVNADRVEIDNVVGRGWGHTPINIGRAGFVERAHVHHCDLVDNPQDALGYGVSMRHAEPLIQRCYFDNNRHSIAGSGHEDCSFIACHNLFGPHGVLHAIDMHCRNSDDGTSKQGGRRVSVHHNEMLFTTDRISGRPQEAIKLRGVPTEGARIVDNRFHHPSDRFDTTGPGRDGDAVLLEVPEGDAPSFEAAGIEVRDNVSDDDPNDALGPLGGRS</sequence>
<evidence type="ECO:0000313" key="3">
    <source>
        <dbReference type="Proteomes" id="UP000509750"/>
    </source>
</evidence>
<dbReference type="InterPro" id="IPR012334">
    <property type="entry name" value="Pectin_lyas_fold"/>
</dbReference>
<name>A0A7D5KXX3_9EURY</name>
<feature type="region of interest" description="Disordered" evidence="1">
    <location>
        <begin position="1"/>
        <end position="64"/>
    </location>
</feature>
<dbReference type="Proteomes" id="UP000509750">
    <property type="component" value="Chromosome"/>
</dbReference>
<dbReference type="EMBL" id="CP058529">
    <property type="protein sequence ID" value="QLG28898.1"/>
    <property type="molecule type" value="Genomic_DNA"/>
</dbReference>
<organism evidence="2 3">
    <name type="scientific">Halorarum halophilum</name>
    <dbReference type="NCBI Taxonomy" id="2743090"/>
    <lineage>
        <taxon>Archaea</taxon>
        <taxon>Methanobacteriati</taxon>
        <taxon>Methanobacteriota</taxon>
        <taxon>Stenosarchaea group</taxon>
        <taxon>Halobacteria</taxon>
        <taxon>Halobacteriales</taxon>
        <taxon>Haloferacaceae</taxon>
        <taxon>Halorarum</taxon>
    </lineage>
</organism>
<dbReference type="InterPro" id="IPR011050">
    <property type="entry name" value="Pectin_lyase_fold/virulence"/>
</dbReference>
<evidence type="ECO:0008006" key="4">
    <source>
        <dbReference type="Google" id="ProtNLM"/>
    </source>
</evidence>
<keyword evidence="3" id="KW-1185">Reference proteome</keyword>
<dbReference type="Gene3D" id="2.160.20.10">
    <property type="entry name" value="Single-stranded right-handed beta-helix, Pectin lyase-like"/>
    <property type="match status" value="1"/>
</dbReference>
<dbReference type="AlphaFoldDB" id="A0A7D5KXX3"/>
<proteinExistence type="predicted"/>
<dbReference type="GeneID" id="56030308"/>
<dbReference type="KEGG" id="halg:HUG10_15705"/>
<evidence type="ECO:0000313" key="2">
    <source>
        <dbReference type="EMBL" id="QLG28898.1"/>
    </source>
</evidence>
<feature type="region of interest" description="Disordered" evidence="1">
    <location>
        <begin position="365"/>
        <end position="388"/>
    </location>
</feature>
<feature type="compositionally biased region" description="Basic and acidic residues" evidence="1">
    <location>
        <begin position="9"/>
        <end position="20"/>
    </location>
</feature>
<dbReference type="SUPFAM" id="SSF51126">
    <property type="entry name" value="Pectin lyase-like"/>
    <property type="match status" value="1"/>
</dbReference>
<evidence type="ECO:0000256" key="1">
    <source>
        <dbReference type="SAM" id="MobiDB-lite"/>
    </source>
</evidence>
<accession>A0A7D5KXX3</accession>
<gene>
    <name evidence="2" type="ORF">HUG10_15705</name>
</gene>